<dbReference type="AlphaFoldDB" id="A0A7W9ZYY2"/>
<dbReference type="InterPro" id="IPR006975">
    <property type="entry name" value="NifQ"/>
</dbReference>
<dbReference type="GO" id="GO:0030151">
    <property type="term" value="F:molybdenum ion binding"/>
    <property type="evidence" value="ECO:0007669"/>
    <property type="project" value="InterPro"/>
</dbReference>
<dbReference type="GO" id="GO:0009399">
    <property type="term" value="P:nitrogen fixation"/>
    <property type="evidence" value="ECO:0007669"/>
    <property type="project" value="InterPro"/>
</dbReference>
<evidence type="ECO:0000313" key="2">
    <source>
        <dbReference type="Proteomes" id="UP000517187"/>
    </source>
</evidence>
<name>A0A7W9ZYY2_RHILE</name>
<sequence>MEKATKRMPNVHHIGVLTVAVPTVDAARQTGLAVDHCDDCQTLYFSRPCQMGLKLFDDYVLFRFFSRALEEIEMGIATATEATGLSLRELRDTTRSFPARLIRAFALQEASDCVPDAEEQLLRDMLLAHVRPGDPEGVRFAKIIARRSMREDHLWRDLGLHDKAELRRLLFAHFPALAAGNTCNMRWKKYFYRKICEAEGFSLCSAPSCKECGDFNECFLPEESGSLSGAAEFVGHEILKT</sequence>
<protein>
    <submittedName>
        <fullName evidence="1">Nitrogen fixation protein NifQ</fullName>
    </submittedName>
</protein>
<dbReference type="Proteomes" id="UP000517187">
    <property type="component" value="Unassembled WGS sequence"/>
</dbReference>
<proteinExistence type="predicted"/>
<gene>
    <name evidence="1" type="ORF">GGE66_006425</name>
</gene>
<organism evidence="1 2">
    <name type="scientific">Rhizobium leguminosarum</name>
    <dbReference type="NCBI Taxonomy" id="384"/>
    <lineage>
        <taxon>Bacteria</taxon>
        <taxon>Pseudomonadati</taxon>
        <taxon>Pseudomonadota</taxon>
        <taxon>Alphaproteobacteria</taxon>
        <taxon>Hyphomicrobiales</taxon>
        <taxon>Rhizobiaceae</taxon>
        <taxon>Rhizobium/Agrobacterium group</taxon>
        <taxon>Rhizobium</taxon>
    </lineage>
</organism>
<comment type="caution">
    <text evidence="1">The sequence shown here is derived from an EMBL/GenBank/DDBJ whole genome shotgun (WGS) entry which is preliminary data.</text>
</comment>
<reference evidence="1 2" key="1">
    <citation type="submission" date="2020-08" db="EMBL/GenBank/DDBJ databases">
        <title>Genomic Encyclopedia of Type Strains, Phase IV (KMG-V): Genome sequencing to study the core and pangenomes of soil and plant-associated prokaryotes.</title>
        <authorList>
            <person name="Whitman W."/>
        </authorList>
    </citation>
    <scope>NUCLEOTIDE SEQUENCE [LARGE SCALE GENOMIC DNA]</scope>
    <source>
        <strain evidence="1 2">SEMIA 4011</strain>
    </source>
</reference>
<dbReference type="Pfam" id="PF04891">
    <property type="entry name" value="NifQ"/>
    <property type="match status" value="1"/>
</dbReference>
<accession>A0A7W9ZYY2</accession>
<dbReference type="EMBL" id="JACIIJ010000026">
    <property type="protein sequence ID" value="MBB6225396.1"/>
    <property type="molecule type" value="Genomic_DNA"/>
</dbReference>
<evidence type="ECO:0000313" key="1">
    <source>
        <dbReference type="EMBL" id="MBB6225396.1"/>
    </source>
</evidence>